<dbReference type="RefSeq" id="WP_163670899.1">
    <property type="nucleotide sequence ID" value="NZ_AP022614.1"/>
</dbReference>
<keyword evidence="2" id="KW-0812">Transmembrane</keyword>
<feature type="compositionally biased region" description="Low complexity" evidence="1">
    <location>
        <begin position="265"/>
        <end position="277"/>
    </location>
</feature>
<dbReference type="PRINTS" id="PR01217">
    <property type="entry name" value="PRICHEXTENSN"/>
</dbReference>
<dbReference type="Pfam" id="PF20570">
    <property type="entry name" value="DUF6779"/>
    <property type="match status" value="1"/>
</dbReference>
<evidence type="ECO:0000313" key="5">
    <source>
        <dbReference type="Proteomes" id="UP000467105"/>
    </source>
</evidence>
<organism evidence="4 5">
    <name type="scientific">Mycobacterium parmense</name>
    <dbReference type="NCBI Taxonomy" id="185642"/>
    <lineage>
        <taxon>Bacteria</taxon>
        <taxon>Bacillati</taxon>
        <taxon>Actinomycetota</taxon>
        <taxon>Actinomycetes</taxon>
        <taxon>Mycobacteriales</taxon>
        <taxon>Mycobacteriaceae</taxon>
        <taxon>Mycobacterium</taxon>
        <taxon>Mycobacterium simiae complex</taxon>
    </lineage>
</organism>
<feature type="compositionally biased region" description="Basic and acidic residues" evidence="1">
    <location>
        <begin position="156"/>
        <end position="177"/>
    </location>
</feature>
<evidence type="ECO:0000256" key="1">
    <source>
        <dbReference type="SAM" id="MobiDB-lite"/>
    </source>
</evidence>
<gene>
    <name evidence="4" type="ORF">MPRM_43330</name>
</gene>
<proteinExistence type="predicted"/>
<feature type="compositionally biased region" description="Low complexity" evidence="1">
    <location>
        <begin position="230"/>
        <end position="242"/>
    </location>
</feature>
<dbReference type="EMBL" id="AP022614">
    <property type="protein sequence ID" value="BBZ47052.1"/>
    <property type="molecule type" value="Genomic_DNA"/>
</dbReference>
<keyword evidence="2" id="KW-1133">Transmembrane helix</keyword>
<dbReference type="Proteomes" id="UP000467105">
    <property type="component" value="Chromosome"/>
</dbReference>
<feature type="compositionally biased region" description="Basic and acidic residues" evidence="1">
    <location>
        <begin position="327"/>
        <end position="351"/>
    </location>
</feature>
<keyword evidence="2" id="KW-0472">Membrane</keyword>
<dbReference type="AlphaFoldDB" id="A0A7I7Z086"/>
<evidence type="ECO:0000259" key="3">
    <source>
        <dbReference type="Pfam" id="PF20570"/>
    </source>
</evidence>
<feature type="transmembrane region" description="Helical" evidence="2">
    <location>
        <begin position="45"/>
        <end position="66"/>
    </location>
</feature>
<feature type="region of interest" description="Disordered" evidence="1">
    <location>
        <begin position="147"/>
        <end position="451"/>
    </location>
</feature>
<reference evidence="4 5" key="1">
    <citation type="journal article" date="2019" name="Emerg. Microbes Infect.">
        <title>Comprehensive subspecies identification of 175 nontuberculous mycobacteria species based on 7547 genomic profiles.</title>
        <authorList>
            <person name="Matsumoto Y."/>
            <person name="Kinjo T."/>
            <person name="Motooka D."/>
            <person name="Nabeya D."/>
            <person name="Jung N."/>
            <person name="Uechi K."/>
            <person name="Horii T."/>
            <person name="Iida T."/>
            <person name="Fujita J."/>
            <person name="Nakamura S."/>
        </authorList>
    </citation>
    <scope>NUCLEOTIDE SEQUENCE [LARGE SCALE GENOMIC DNA]</scope>
    <source>
        <strain evidence="4 5">JCM 14742</strain>
    </source>
</reference>
<protein>
    <recommendedName>
        <fullName evidence="3">DUF6779 domain-containing protein</fullName>
    </recommendedName>
</protein>
<dbReference type="InterPro" id="IPR046706">
    <property type="entry name" value="DUF6779"/>
</dbReference>
<feature type="domain" description="DUF6779" evidence="3">
    <location>
        <begin position="45"/>
        <end position="151"/>
    </location>
</feature>
<feature type="compositionally biased region" description="Pro residues" evidence="1">
    <location>
        <begin position="366"/>
        <end position="400"/>
    </location>
</feature>
<evidence type="ECO:0000313" key="4">
    <source>
        <dbReference type="EMBL" id="BBZ47052.1"/>
    </source>
</evidence>
<keyword evidence="5" id="KW-1185">Reference proteome</keyword>
<sequence>MTVLSRGARVRRGGRRPGWVLLTVLLVLAIGASSALVFTNRVELLKLAVILALWAAVCGAFVSVLYRRQSDADQSRARDLKLVYDLQLDREIAARREYELTVESQLRRELASELRAQAADDLATLRAELNALRTSLEILFDTDLAQRPALETPETEAPRERAYSEWDRNGERHRDTPVDWVSSDRVTAVPRDRADETAIIDVPEEPLLPPRQPRRERGPYRYEGPPEPAQPVAQEPAYAAAPREPEPHHPPRQPPPPRSEPQPSWPAQAQEWQPAAADGQWLPPGAAGSNRVAPEPAPAADAAQSGRRARHYGPDEPPEGPPAAEPMPRRPYEEAGRRSRSRHSADYRDYGVRNFSAADEAAGPTPQAPAPATPPPPPPPPVPTPPAETPPPQMAAPPTPEQAARHRGADAGDELNGSPDGPPSGGQSVADLLARFQVQPSEGGRRRRRDG</sequence>
<feature type="compositionally biased region" description="Pro residues" evidence="1">
    <location>
        <begin position="252"/>
        <end position="264"/>
    </location>
</feature>
<accession>A0A7I7Z086</accession>
<evidence type="ECO:0000256" key="2">
    <source>
        <dbReference type="SAM" id="Phobius"/>
    </source>
</evidence>
<name>A0A7I7Z086_9MYCO</name>